<dbReference type="Proteomes" id="UP001652700">
    <property type="component" value="Unplaced"/>
</dbReference>
<dbReference type="GeneID" id="114344528"/>
<name>A0ABM5JYW3_DIAVI</name>
<dbReference type="RefSeq" id="XP_050503132.1">
    <property type="nucleotide sequence ID" value="XM_050647175.1"/>
</dbReference>
<organism evidence="1 2">
    <name type="scientific">Diabrotica virgifera virgifera</name>
    <name type="common">western corn rootworm</name>
    <dbReference type="NCBI Taxonomy" id="50390"/>
    <lineage>
        <taxon>Eukaryota</taxon>
        <taxon>Metazoa</taxon>
        <taxon>Ecdysozoa</taxon>
        <taxon>Arthropoda</taxon>
        <taxon>Hexapoda</taxon>
        <taxon>Insecta</taxon>
        <taxon>Pterygota</taxon>
        <taxon>Neoptera</taxon>
        <taxon>Endopterygota</taxon>
        <taxon>Coleoptera</taxon>
        <taxon>Polyphaga</taxon>
        <taxon>Cucujiformia</taxon>
        <taxon>Chrysomeloidea</taxon>
        <taxon>Chrysomelidae</taxon>
        <taxon>Galerucinae</taxon>
        <taxon>Diabroticina</taxon>
        <taxon>Diabroticites</taxon>
        <taxon>Diabrotica</taxon>
    </lineage>
</organism>
<dbReference type="EnsemblMetazoa" id="XM_050647175.1">
    <property type="protein sequence ID" value="XP_050503132.1"/>
    <property type="gene ID" value="LOC114344528"/>
</dbReference>
<evidence type="ECO:0000313" key="2">
    <source>
        <dbReference type="Proteomes" id="UP001652700"/>
    </source>
</evidence>
<evidence type="ECO:0000313" key="1">
    <source>
        <dbReference type="EnsemblMetazoa" id="XP_050503132.1"/>
    </source>
</evidence>
<accession>A0ABM5JYW3</accession>
<proteinExistence type="predicted"/>
<sequence>MCKCKFMMEVKQEFSEDNCEIEIFSNDLDDALLESFKNEIKEEHLSDNTHSKFDHSHLNQFSLKTKIEVENNLPFEEKQTNEKGFPQDNDTLEMTETIDIHLCNKQKTVSRSFEEKTIKM</sequence>
<reference evidence="1" key="1">
    <citation type="submission" date="2025-05" db="UniProtKB">
        <authorList>
            <consortium name="EnsemblMetazoa"/>
        </authorList>
    </citation>
    <scope>IDENTIFICATION</scope>
</reference>
<keyword evidence="2" id="KW-1185">Reference proteome</keyword>
<protein>
    <submittedName>
        <fullName evidence="1">Uncharacterized protein</fullName>
    </submittedName>
</protein>